<name>A0ABR7F2A2_9FIRM</name>
<evidence type="ECO:0000256" key="1">
    <source>
        <dbReference type="ARBA" id="ARBA00004651"/>
    </source>
</evidence>
<organism evidence="7 8">
    <name type="scientific">Eubacterium segne</name>
    <dbReference type="NCBI Taxonomy" id="2763045"/>
    <lineage>
        <taxon>Bacteria</taxon>
        <taxon>Bacillati</taxon>
        <taxon>Bacillota</taxon>
        <taxon>Clostridia</taxon>
        <taxon>Eubacteriales</taxon>
        <taxon>Eubacteriaceae</taxon>
        <taxon>Eubacterium</taxon>
    </lineage>
</organism>
<feature type="transmembrane region" description="Helical" evidence="6">
    <location>
        <begin position="90"/>
        <end position="114"/>
    </location>
</feature>
<gene>
    <name evidence="7" type="ORF">H8S00_02605</name>
</gene>
<evidence type="ECO:0000256" key="3">
    <source>
        <dbReference type="ARBA" id="ARBA00022692"/>
    </source>
</evidence>
<accession>A0ABR7F2A2</accession>
<evidence type="ECO:0000256" key="2">
    <source>
        <dbReference type="ARBA" id="ARBA00022475"/>
    </source>
</evidence>
<dbReference type="PANTHER" id="PTHR30213">
    <property type="entry name" value="INNER MEMBRANE PROTEIN YHJD"/>
    <property type="match status" value="1"/>
</dbReference>
<feature type="transmembrane region" description="Helical" evidence="6">
    <location>
        <begin position="208"/>
        <end position="229"/>
    </location>
</feature>
<dbReference type="InterPro" id="IPR017039">
    <property type="entry name" value="Virul_fac_BrkB"/>
</dbReference>
<reference evidence="7 8" key="1">
    <citation type="submission" date="2020-08" db="EMBL/GenBank/DDBJ databases">
        <title>Genome public.</title>
        <authorList>
            <person name="Liu C."/>
            <person name="Sun Q."/>
        </authorList>
    </citation>
    <scope>NUCLEOTIDE SEQUENCE [LARGE SCALE GENOMIC DNA]</scope>
    <source>
        <strain evidence="7 8">BX4</strain>
    </source>
</reference>
<feature type="transmembrane region" description="Helical" evidence="6">
    <location>
        <begin position="23"/>
        <end position="46"/>
    </location>
</feature>
<dbReference type="Proteomes" id="UP000597877">
    <property type="component" value="Unassembled WGS sequence"/>
</dbReference>
<feature type="transmembrane region" description="Helical" evidence="6">
    <location>
        <begin position="126"/>
        <end position="152"/>
    </location>
</feature>
<keyword evidence="4 6" id="KW-1133">Transmembrane helix</keyword>
<protein>
    <submittedName>
        <fullName evidence="7">YihY/virulence factor BrkB family protein</fullName>
    </submittedName>
</protein>
<evidence type="ECO:0000256" key="6">
    <source>
        <dbReference type="SAM" id="Phobius"/>
    </source>
</evidence>
<evidence type="ECO:0000256" key="4">
    <source>
        <dbReference type="ARBA" id="ARBA00022989"/>
    </source>
</evidence>
<comment type="caution">
    <text evidence="7">The sequence shown here is derived from an EMBL/GenBank/DDBJ whole genome shotgun (WGS) entry which is preliminary data.</text>
</comment>
<feature type="transmembrane region" description="Helical" evidence="6">
    <location>
        <begin position="172"/>
        <end position="196"/>
    </location>
</feature>
<dbReference type="PIRSF" id="PIRSF035875">
    <property type="entry name" value="RNase_BN"/>
    <property type="match status" value="1"/>
</dbReference>
<dbReference type="RefSeq" id="WP_021953299.1">
    <property type="nucleotide sequence ID" value="NZ_JACOOZ010000002.1"/>
</dbReference>
<feature type="transmembrane region" description="Helical" evidence="6">
    <location>
        <begin position="235"/>
        <end position="260"/>
    </location>
</feature>
<keyword evidence="5 6" id="KW-0472">Membrane</keyword>
<proteinExistence type="predicted"/>
<dbReference type="NCBIfam" id="TIGR00765">
    <property type="entry name" value="yihY_not_rbn"/>
    <property type="match status" value="1"/>
</dbReference>
<evidence type="ECO:0000313" key="7">
    <source>
        <dbReference type="EMBL" id="MBC5666885.1"/>
    </source>
</evidence>
<dbReference type="EMBL" id="JACOOZ010000002">
    <property type="protein sequence ID" value="MBC5666885.1"/>
    <property type="molecule type" value="Genomic_DNA"/>
</dbReference>
<dbReference type="Pfam" id="PF03631">
    <property type="entry name" value="Virul_fac_BrkB"/>
    <property type="match status" value="1"/>
</dbReference>
<dbReference type="PANTHER" id="PTHR30213:SF0">
    <property type="entry name" value="UPF0761 MEMBRANE PROTEIN YIHY"/>
    <property type="match status" value="1"/>
</dbReference>
<keyword evidence="3 6" id="KW-0812">Transmembrane</keyword>
<evidence type="ECO:0000313" key="8">
    <source>
        <dbReference type="Proteomes" id="UP000597877"/>
    </source>
</evidence>
<keyword evidence="2" id="KW-1003">Cell membrane</keyword>
<keyword evidence="8" id="KW-1185">Reference proteome</keyword>
<evidence type="ECO:0000256" key="5">
    <source>
        <dbReference type="ARBA" id="ARBA00023136"/>
    </source>
</evidence>
<comment type="subcellular location">
    <subcellularLocation>
        <location evidence="1">Cell membrane</location>
        <topology evidence="1">Multi-pass membrane protein</topology>
    </subcellularLocation>
</comment>
<sequence>MKKIMNFALNIYGFFYRMGKDRVGIYTAQASFFITLSLFPFLLLFLNVVGMTSLDKNALIRIINSYSPDVIKPLLIQIIGELYTHVSGTLLSIVAIAAVWSASKGVLSVMFGLYEISKIHRDRNYLISRFVSMLYTILFLLAIIVTMVLLVFGNRIFNLLLSFIPILENVTILTLILRYLISFVILSGFFIILYKIANFRLTTIKKCIPGALFSALGWMIFSYVFSIYIDNFSNMSYMYGSLTAFIIIMLWIYFCIYILFIGAEINKLLHPETEAFYYEKVQK</sequence>